<evidence type="ECO:0000256" key="1">
    <source>
        <dbReference type="ARBA" id="ARBA00006607"/>
    </source>
</evidence>
<dbReference type="SUPFAM" id="SSF52029">
    <property type="entry name" value="GroEL apical domain-like"/>
    <property type="match status" value="1"/>
</dbReference>
<dbReference type="Gene3D" id="3.50.7.10">
    <property type="entry name" value="GroEL"/>
    <property type="match status" value="1"/>
</dbReference>
<name>A0A240F7C6_9VIRU</name>
<dbReference type="Gene3D" id="3.30.260.10">
    <property type="entry name" value="TCP-1-like chaperonin intermediate domain"/>
    <property type="match status" value="1"/>
</dbReference>
<dbReference type="InterPro" id="IPR027413">
    <property type="entry name" value="GROEL-like_equatorial_sf"/>
</dbReference>
<dbReference type="SUPFAM" id="SSF54849">
    <property type="entry name" value="GroEL-intermediate domain like"/>
    <property type="match status" value="1"/>
</dbReference>
<keyword evidence="2" id="KW-0143">Chaperone</keyword>
<dbReference type="PANTHER" id="PTHR45633">
    <property type="entry name" value="60 KDA HEAT SHOCK PROTEIN, MITOCHONDRIAL"/>
    <property type="match status" value="1"/>
</dbReference>
<dbReference type="InterPro" id="IPR001844">
    <property type="entry name" value="Cpn60/GroEL"/>
</dbReference>
<dbReference type="InterPro" id="IPR027409">
    <property type="entry name" value="GroEL-like_apical_dom_sf"/>
</dbReference>
<dbReference type="GO" id="GO:0140662">
    <property type="term" value="F:ATP-dependent protein folding chaperone"/>
    <property type="evidence" value="ECO:0007669"/>
    <property type="project" value="InterPro"/>
</dbReference>
<organism evidence="3">
    <name type="scientific">uncultured virus</name>
    <dbReference type="NCBI Taxonomy" id="340016"/>
    <lineage>
        <taxon>Viruses</taxon>
        <taxon>environmental samples</taxon>
    </lineage>
</organism>
<dbReference type="PRINTS" id="PR00298">
    <property type="entry name" value="CHAPERONIN60"/>
</dbReference>
<dbReference type="FunFam" id="3.50.7.10:FF:000001">
    <property type="entry name" value="60 kDa chaperonin"/>
    <property type="match status" value="1"/>
</dbReference>
<accession>A0A240F7C6</accession>
<dbReference type="SUPFAM" id="SSF48592">
    <property type="entry name" value="GroEL equatorial domain-like"/>
    <property type="match status" value="1"/>
</dbReference>
<protein>
    <submittedName>
        <fullName evidence="3">Chaperonin GroEL</fullName>
    </submittedName>
</protein>
<dbReference type="GO" id="GO:0042026">
    <property type="term" value="P:protein refolding"/>
    <property type="evidence" value="ECO:0007669"/>
    <property type="project" value="InterPro"/>
</dbReference>
<evidence type="ECO:0000313" key="3">
    <source>
        <dbReference type="EMBL" id="AQM32699.1"/>
    </source>
</evidence>
<dbReference type="NCBIfam" id="NF009487">
    <property type="entry name" value="PRK12849.1"/>
    <property type="match status" value="1"/>
</dbReference>
<comment type="similarity">
    <text evidence="1">Belongs to the chaperonin (HSP60) family.</text>
</comment>
<sequence length="518" mass="55510">MSNAIVKNLNFGLDAKNNVFAGITKLTQAVSSTLGASGKCVILEDNTGKPIITKDGVTVAESITLLDPVENMGATLLKEAAKKTVSEAGDGTTTATVLAHSILEEAYKVLDKENSREIKEGINKAVNNVVDYLNNIATPVKDDMIDQVATISTNNDPILGKIIADAFRSVNQTGVVMMEVSDLPETKFETIDGIQYNRGLKNIHFVTDQANKTAELDNPLVLLVESEIENIRKIQNVLEYVIKNNKSLLIIADVDQQVMSALAMNKIKGNIKVNVIDAPIYGVNKKETLNDLALLTGATVINEDLGDDIDLIGPEQLGKCIKSVSNEQETIIHVGETSDEVKDLIKEIKSKLTSTKNANEIIKLETRLARLSGKVAVVKVGANSEVELQELKDRVEDAICATKAAIKEGIVPGGGIALLNASQKIKTSTPGESILLNAIKAPFKTILSNAGIVDYKTSINEGEGLDVVTGNMVNMIESGIIDPLLVTKSALKNAASVATTILSTDCVINNLRINESNR</sequence>
<dbReference type="InterPro" id="IPR002423">
    <property type="entry name" value="Cpn60/GroEL/TCP-1"/>
</dbReference>
<dbReference type="GO" id="GO:0005524">
    <property type="term" value="F:ATP binding"/>
    <property type="evidence" value="ECO:0007669"/>
    <property type="project" value="InterPro"/>
</dbReference>
<dbReference type="Pfam" id="PF00118">
    <property type="entry name" value="Cpn60_TCP1"/>
    <property type="match status" value="1"/>
</dbReference>
<proteinExistence type="inferred from homology"/>
<dbReference type="NCBIfam" id="NF000592">
    <property type="entry name" value="PRK00013.1"/>
    <property type="match status" value="1"/>
</dbReference>
<dbReference type="Gene3D" id="1.10.560.10">
    <property type="entry name" value="GroEL-like equatorial domain"/>
    <property type="match status" value="1"/>
</dbReference>
<dbReference type="InterPro" id="IPR027410">
    <property type="entry name" value="TCP-1-like_intermed_sf"/>
</dbReference>
<reference evidence="3" key="1">
    <citation type="journal article" date="2017" name="ISME J.">
        <title>Novel chaperonins are prevalent in the virioplankton and demonstrate links to viral biology and ecology.</title>
        <authorList>
            <person name="Marine R.L."/>
            <person name="Nasko D.J."/>
            <person name="Wray J."/>
            <person name="Polson S.W."/>
            <person name="Wommack K.E."/>
        </authorList>
    </citation>
    <scope>NUCLEOTIDE SEQUENCE</scope>
</reference>
<evidence type="ECO:0000256" key="2">
    <source>
        <dbReference type="ARBA" id="ARBA00023186"/>
    </source>
</evidence>
<dbReference type="EMBL" id="KU595533">
    <property type="protein sequence ID" value="AQM32699.1"/>
    <property type="molecule type" value="Genomic_DNA"/>
</dbReference>
<gene>
    <name evidence="3" type="primary">GroEL</name>
</gene>